<sequence length="160" mass="17184">MSTPATGKIRPIISYSDESVKLNAALSGINDIFHRLVEHSATDHSAPHNLFVCLESLAGDLINVCNTIDNSAGNPAASTRFIGKPRRIKSYGHAAVQLSKTISSLNGIFHLLIENSFKGIPAKFDLIVCLKTEAEQLAEVCQYMQETSDVSSYGMAGGAM</sequence>
<evidence type="ECO:0000313" key="2">
    <source>
        <dbReference type="Proteomes" id="UP000652176"/>
    </source>
</evidence>
<dbReference type="RefSeq" id="WP_192375278.1">
    <property type="nucleotide sequence ID" value="NZ_CAJHIV010000001.1"/>
</dbReference>
<accession>A0ABR9D420</accession>
<proteinExistence type="predicted"/>
<dbReference type="Proteomes" id="UP000652176">
    <property type="component" value="Unassembled WGS sequence"/>
</dbReference>
<gene>
    <name evidence="1" type="ORF">IE877_13935</name>
</gene>
<comment type="caution">
    <text evidence="1">The sequence shown here is derived from an EMBL/GenBank/DDBJ whole genome shotgun (WGS) entry which is preliminary data.</text>
</comment>
<name>A0ABR9D420_9GAMM</name>
<organism evidence="1 2">
    <name type="scientific">Methylomonas albis</name>
    <dbReference type="NCBI Taxonomy" id="1854563"/>
    <lineage>
        <taxon>Bacteria</taxon>
        <taxon>Pseudomonadati</taxon>
        <taxon>Pseudomonadota</taxon>
        <taxon>Gammaproteobacteria</taxon>
        <taxon>Methylococcales</taxon>
        <taxon>Methylococcaceae</taxon>
        <taxon>Methylomonas</taxon>
    </lineage>
</organism>
<dbReference type="EMBL" id="JACXSS010000001">
    <property type="protein sequence ID" value="MBD9356964.1"/>
    <property type="molecule type" value="Genomic_DNA"/>
</dbReference>
<evidence type="ECO:0000313" key="1">
    <source>
        <dbReference type="EMBL" id="MBD9356964.1"/>
    </source>
</evidence>
<keyword evidence="2" id="KW-1185">Reference proteome</keyword>
<protein>
    <submittedName>
        <fullName evidence="1">Uncharacterized protein</fullName>
    </submittedName>
</protein>
<reference evidence="1 2" key="1">
    <citation type="submission" date="2020-09" db="EMBL/GenBank/DDBJ databases">
        <title>Methylomonas albis sp. nov. and Methylomonas fluvii sp. nov.: Two cold-adapted methanotrophs from the River Elbe and an amended description of Methylovulum psychrotolerans strain Eb1.</title>
        <authorList>
            <person name="Bussmann I.K."/>
            <person name="Klings K.-W."/>
            <person name="Warnstedt J."/>
            <person name="Hoppert M."/>
            <person name="Saborowski A."/>
            <person name="Horn F."/>
            <person name="Liebner S."/>
        </authorList>
    </citation>
    <scope>NUCLEOTIDE SEQUENCE [LARGE SCALE GENOMIC DNA]</scope>
    <source>
        <strain evidence="1 2">EbA</strain>
    </source>
</reference>